<dbReference type="PATRIC" id="fig|1178515.4.peg.3347"/>
<accession>A0A172TKT0</accession>
<protein>
    <submittedName>
        <fullName evidence="1">Uncharacterized protein</fullName>
    </submittedName>
</protein>
<dbReference type="Proteomes" id="UP000076927">
    <property type="component" value="Chromosome"/>
</dbReference>
<keyword evidence="2" id="KW-1185">Reference proteome</keyword>
<dbReference type="RefSeq" id="WP_068608537.1">
    <property type="nucleotide sequence ID" value="NZ_CP011388.1"/>
</dbReference>
<dbReference type="KEGG" id="pswu:SY83_16640"/>
<dbReference type="InterPro" id="IPR058705">
    <property type="entry name" value="A_ENA"/>
</dbReference>
<dbReference type="OrthoDB" id="2082444at2"/>
<dbReference type="STRING" id="1178515.SY83_16640"/>
<evidence type="ECO:0000313" key="2">
    <source>
        <dbReference type="Proteomes" id="UP000076927"/>
    </source>
</evidence>
<dbReference type="AlphaFoldDB" id="A0A172TKT0"/>
<name>A0A172TKT0_9BACL</name>
<reference evidence="1 2" key="1">
    <citation type="submission" date="2015-01" db="EMBL/GenBank/DDBJ databases">
        <title>Paenibacillus swuensis/DY6/whole genome sequencing.</title>
        <authorList>
            <person name="Kim M.K."/>
            <person name="Srinivasan S."/>
            <person name="Lee J.-J."/>
        </authorList>
    </citation>
    <scope>NUCLEOTIDE SEQUENCE [LARGE SCALE GENOMIC DNA]</scope>
    <source>
        <strain evidence="1 2">DY6</strain>
    </source>
</reference>
<evidence type="ECO:0000313" key="1">
    <source>
        <dbReference type="EMBL" id="ANE47641.1"/>
    </source>
</evidence>
<proteinExistence type="predicted"/>
<dbReference type="EMBL" id="CP011388">
    <property type="protein sequence ID" value="ANE47641.1"/>
    <property type="molecule type" value="Genomic_DNA"/>
</dbReference>
<gene>
    <name evidence="1" type="ORF">SY83_16640</name>
</gene>
<dbReference type="Pfam" id="PF26595">
    <property type="entry name" value="A_ENA"/>
    <property type="match status" value="1"/>
</dbReference>
<sequence>MSQSLFPNVIPNLLESKGQAVNLLIGAIAKGEMATANLMNAEAEKILYFLEHKDFDGHCGGTLQLSHTTLHFLDSMIMKQWLALRQLDRILQLTECGRYAYGDECGDEE</sequence>
<organism evidence="1 2">
    <name type="scientific">Paenibacillus swuensis</name>
    <dbReference type="NCBI Taxonomy" id="1178515"/>
    <lineage>
        <taxon>Bacteria</taxon>
        <taxon>Bacillati</taxon>
        <taxon>Bacillota</taxon>
        <taxon>Bacilli</taxon>
        <taxon>Bacillales</taxon>
        <taxon>Paenibacillaceae</taxon>
        <taxon>Paenibacillus</taxon>
    </lineage>
</organism>